<accession>A0A2X0PFM9</accession>
<evidence type="ECO:0000256" key="2">
    <source>
        <dbReference type="ARBA" id="ARBA00010343"/>
    </source>
</evidence>
<dbReference type="GO" id="GO:0030527">
    <property type="term" value="F:structural constituent of chromatin"/>
    <property type="evidence" value="ECO:0007669"/>
    <property type="project" value="InterPro"/>
</dbReference>
<evidence type="ECO:0000256" key="3">
    <source>
        <dbReference type="ARBA" id="ARBA00022454"/>
    </source>
</evidence>
<gene>
    <name evidence="6" type="primary">BQ5605_C024g09926</name>
    <name evidence="6" type="ORF">BQ5605_C024G09926</name>
</gene>
<dbReference type="GO" id="GO:0003677">
    <property type="term" value="F:DNA binding"/>
    <property type="evidence" value="ECO:0007669"/>
    <property type="project" value="InterPro"/>
</dbReference>
<comment type="similarity">
    <text evidence="2">Belongs to the histone H3 family.</text>
</comment>
<sequence length="108" mass="12295">MKTIAAKYPRTSGKFAKQAVSSIKRPYRFKPGTVALPQDLHSHGHALRFQESALQALQEAAEQYLIDLFSDCNICAIHAKRVTIQPKDMLLARRLRGDNLRQYENVRS</sequence>
<feature type="domain" description="Core Histone H2A/H2B/H3" evidence="5">
    <location>
        <begin position="43"/>
        <end position="95"/>
    </location>
</feature>
<evidence type="ECO:0000259" key="5">
    <source>
        <dbReference type="Pfam" id="PF00125"/>
    </source>
</evidence>
<evidence type="ECO:0000313" key="6">
    <source>
        <dbReference type="EMBL" id="SGZ26491.1"/>
    </source>
</evidence>
<reference evidence="6 7" key="1">
    <citation type="submission" date="2016-11" db="EMBL/GenBank/DDBJ databases">
        <authorList>
            <person name="Jaros S."/>
            <person name="Januszkiewicz K."/>
            <person name="Wedrychowicz H."/>
        </authorList>
    </citation>
    <scope>NUCLEOTIDE SEQUENCE [LARGE SCALE GENOMIC DNA]</scope>
</reference>
<dbReference type="AlphaFoldDB" id="A0A2X0PFM9"/>
<dbReference type="STRING" id="796604.A0A2X0PFM9"/>
<keyword evidence="4" id="KW-0238">DNA-binding</keyword>
<dbReference type="InterPro" id="IPR000164">
    <property type="entry name" value="Histone_H3/CENP-A"/>
</dbReference>
<keyword evidence="3" id="KW-0158">Chromosome</keyword>
<dbReference type="SMART" id="SM00428">
    <property type="entry name" value="H3"/>
    <property type="match status" value="1"/>
</dbReference>
<organism evidence="6 7">
    <name type="scientific">Microbotryum silenes-dioicae</name>
    <dbReference type="NCBI Taxonomy" id="796604"/>
    <lineage>
        <taxon>Eukaryota</taxon>
        <taxon>Fungi</taxon>
        <taxon>Dikarya</taxon>
        <taxon>Basidiomycota</taxon>
        <taxon>Pucciniomycotina</taxon>
        <taxon>Microbotryomycetes</taxon>
        <taxon>Microbotryales</taxon>
        <taxon>Microbotryaceae</taxon>
        <taxon>Microbotryum</taxon>
    </lineage>
</organism>
<dbReference type="GO" id="GO:0046982">
    <property type="term" value="F:protein heterodimerization activity"/>
    <property type="evidence" value="ECO:0007669"/>
    <property type="project" value="InterPro"/>
</dbReference>
<proteinExistence type="inferred from homology"/>
<keyword evidence="7" id="KW-1185">Reference proteome</keyword>
<name>A0A2X0PFM9_9BASI</name>
<evidence type="ECO:0000256" key="1">
    <source>
        <dbReference type="ARBA" id="ARBA00004286"/>
    </source>
</evidence>
<dbReference type="InterPro" id="IPR009072">
    <property type="entry name" value="Histone-fold"/>
</dbReference>
<comment type="subcellular location">
    <subcellularLocation>
        <location evidence="1">Chromosome</location>
    </subcellularLocation>
</comment>
<dbReference type="EMBL" id="FQNC01000086">
    <property type="protein sequence ID" value="SGZ26491.1"/>
    <property type="molecule type" value="Genomic_DNA"/>
</dbReference>
<keyword evidence="4" id="KW-0544">Nucleosome core</keyword>
<dbReference type="PANTHER" id="PTHR11426">
    <property type="entry name" value="HISTONE H3"/>
    <property type="match status" value="1"/>
</dbReference>
<evidence type="ECO:0000313" key="7">
    <source>
        <dbReference type="Proteomes" id="UP000249464"/>
    </source>
</evidence>
<dbReference type="Gene3D" id="1.10.20.10">
    <property type="entry name" value="Histone, subunit A"/>
    <property type="match status" value="1"/>
</dbReference>
<dbReference type="Pfam" id="PF00125">
    <property type="entry name" value="Histone"/>
    <property type="match status" value="1"/>
</dbReference>
<dbReference type="Proteomes" id="UP000249464">
    <property type="component" value="Unassembled WGS sequence"/>
</dbReference>
<dbReference type="SUPFAM" id="SSF47113">
    <property type="entry name" value="Histone-fold"/>
    <property type="match status" value="1"/>
</dbReference>
<protein>
    <submittedName>
        <fullName evidence="6">BQ5605_C024g09926 protein</fullName>
    </submittedName>
</protein>
<dbReference type="InterPro" id="IPR007125">
    <property type="entry name" value="H2A/H2B/H3"/>
</dbReference>
<evidence type="ECO:0000256" key="4">
    <source>
        <dbReference type="ARBA" id="ARBA00023269"/>
    </source>
</evidence>
<dbReference type="GO" id="GO:0000786">
    <property type="term" value="C:nucleosome"/>
    <property type="evidence" value="ECO:0007669"/>
    <property type="project" value="UniProtKB-KW"/>
</dbReference>